<protein>
    <submittedName>
        <fullName evidence="2">Uncharacterized protein</fullName>
    </submittedName>
</protein>
<dbReference type="AlphaFoldDB" id="A0A5B7HD33"/>
<organism evidence="2 3">
    <name type="scientific">Portunus trituberculatus</name>
    <name type="common">Swimming crab</name>
    <name type="synonym">Neptunus trituberculatus</name>
    <dbReference type="NCBI Taxonomy" id="210409"/>
    <lineage>
        <taxon>Eukaryota</taxon>
        <taxon>Metazoa</taxon>
        <taxon>Ecdysozoa</taxon>
        <taxon>Arthropoda</taxon>
        <taxon>Crustacea</taxon>
        <taxon>Multicrustacea</taxon>
        <taxon>Malacostraca</taxon>
        <taxon>Eumalacostraca</taxon>
        <taxon>Eucarida</taxon>
        <taxon>Decapoda</taxon>
        <taxon>Pleocyemata</taxon>
        <taxon>Brachyura</taxon>
        <taxon>Eubrachyura</taxon>
        <taxon>Portunoidea</taxon>
        <taxon>Portunidae</taxon>
        <taxon>Portuninae</taxon>
        <taxon>Portunus</taxon>
    </lineage>
</organism>
<proteinExistence type="predicted"/>
<feature type="region of interest" description="Disordered" evidence="1">
    <location>
        <begin position="109"/>
        <end position="139"/>
    </location>
</feature>
<gene>
    <name evidence="2" type="ORF">E2C01_061692</name>
</gene>
<dbReference type="OrthoDB" id="5952118at2759"/>
<dbReference type="Proteomes" id="UP000324222">
    <property type="component" value="Unassembled WGS sequence"/>
</dbReference>
<keyword evidence="3" id="KW-1185">Reference proteome</keyword>
<dbReference type="EMBL" id="VSRR010026349">
    <property type="protein sequence ID" value="MPC67515.1"/>
    <property type="molecule type" value="Genomic_DNA"/>
</dbReference>
<sequence length="139" mass="14437">MRDLWYETYLDLDQLTYTGVTAAGQGDLAFPHLTSSHVTYSTLPVTSSTPSPPVPALAPIKSSPDSPEAPADFGYNLGEYSSPCGPVTLLSVAVVVVVVSCPGAGDSFQQGAAEQVSRGARPRPVRLSAATRDAATLCP</sequence>
<feature type="region of interest" description="Disordered" evidence="1">
    <location>
        <begin position="43"/>
        <end position="71"/>
    </location>
</feature>
<comment type="caution">
    <text evidence="2">The sequence shown here is derived from an EMBL/GenBank/DDBJ whole genome shotgun (WGS) entry which is preliminary data.</text>
</comment>
<name>A0A5B7HD33_PORTR</name>
<accession>A0A5B7HD33</accession>
<evidence type="ECO:0000313" key="3">
    <source>
        <dbReference type="Proteomes" id="UP000324222"/>
    </source>
</evidence>
<evidence type="ECO:0000313" key="2">
    <source>
        <dbReference type="EMBL" id="MPC67515.1"/>
    </source>
</evidence>
<reference evidence="2 3" key="1">
    <citation type="submission" date="2019-05" db="EMBL/GenBank/DDBJ databases">
        <title>Another draft genome of Portunus trituberculatus and its Hox gene families provides insights of decapod evolution.</title>
        <authorList>
            <person name="Jeong J.-H."/>
            <person name="Song I."/>
            <person name="Kim S."/>
            <person name="Choi T."/>
            <person name="Kim D."/>
            <person name="Ryu S."/>
            <person name="Kim W."/>
        </authorList>
    </citation>
    <scope>NUCLEOTIDE SEQUENCE [LARGE SCALE GENOMIC DNA]</scope>
    <source>
        <tissue evidence="2">Muscle</tissue>
    </source>
</reference>
<evidence type="ECO:0000256" key="1">
    <source>
        <dbReference type="SAM" id="MobiDB-lite"/>
    </source>
</evidence>